<evidence type="ECO:0000256" key="6">
    <source>
        <dbReference type="ARBA" id="ARBA00022679"/>
    </source>
</evidence>
<sequence>MDISDYIPVYEGQLAFITFTITSILLVVLWTSISSVIFIIIEASCVVTLLSLWNPVRISRVILVSHLLGFVFGLGILILQFESESGIQYVGAYLISLSFFHCSEYVITAIHNPRTLSLDSFLINHSKEYVIAAVASWIEYALEYYYWPWIKSLYFISFLGIALVVFGESLRKLAMLTATSNFTHNIQYYKRHGHQLVTWGVYKFFRHPSYVGWFYWSFGTQLVLCNPVCAVAYVAASWLFFRDRIMCEEESLVHFFGQEYLDYQEKVGTGLPFISGFR</sequence>
<evidence type="ECO:0000256" key="3">
    <source>
        <dbReference type="ARBA" id="ARBA00009140"/>
    </source>
</evidence>
<evidence type="ECO:0000256" key="4">
    <source>
        <dbReference type="ARBA" id="ARBA00012151"/>
    </source>
</evidence>
<feature type="transmembrane region" description="Helical" evidence="13">
    <location>
        <begin position="12"/>
        <end position="30"/>
    </location>
</feature>
<keyword evidence="13" id="KW-0256">Endoplasmic reticulum</keyword>
<feature type="transmembrane region" description="Helical" evidence="13">
    <location>
        <begin position="153"/>
        <end position="170"/>
    </location>
</feature>
<dbReference type="EnsemblMetazoa" id="Aqu2.1.40373_001">
    <property type="protein sequence ID" value="Aqu2.1.40373_001"/>
    <property type="gene ID" value="Aqu2.1.40373"/>
</dbReference>
<evidence type="ECO:0000256" key="9">
    <source>
        <dbReference type="ARBA" id="ARBA00022989"/>
    </source>
</evidence>
<protein>
    <recommendedName>
        <fullName evidence="12 13">Protein-S-isoprenylcysteine O-methyltransferase</fullName>
        <ecNumber evidence="4 13">2.1.1.100</ecNumber>
    </recommendedName>
</protein>
<dbReference type="KEGG" id="aqu:100636862"/>
<evidence type="ECO:0000256" key="8">
    <source>
        <dbReference type="ARBA" id="ARBA00022692"/>
    </source>
</evidence>
<organism evidence="14">
    <name type="scientific">Amphimedon queenslandica</name>
    <name type="common">Sponge</name>
    <dbReference type="NCBI Taxonomy" id="400682"/>
    <lineage>
        <taxon>Eukaryota</taxon>
        <taxon>Metazoa</taxon>
        <taxon>Porifera</taxon>
        <taxon>Demospongiae</taxon>
        <taxon>Heteroscleromorpha</taxon>
        <taxon>Haplosclerida</taxon>
        <taxon>Niphatidae</taxon>
        <taxon>Amphimedon</taxon>
    </lineage>
</organism>
<keyword evidence="8 13" id="KW-0812">Transmembrane</keyword>
<dbReference type="InParanoid" id="A0A1X7VLS3"/>
<evidence type="ECO:0000313" key="15">
    <source>
        <dbReference type="Proteomes" id="UP000007879"/>
    </source>
</evidence>
<dbReference type="GO" id="GO:0032259">
    <property type="term" value="P:methylation"/>
    <property type="evidence" value="ECO:0007669"/>
    <property type="project" value="UniProtKB-KW"/>
</dbReference>
<comment type="catalytic activity">
    <reaction evidence="1 13">
        <text>[protein]-C-terminal S-[(2E,6E)-farnesyl]-L-cysteine + S-adenosyl-L-methionine = [protein]-C-terminal S-[(2E,6E)-farnesyl]-L-cysteine methyl ester + S-adenosyl-L-homocysteine</text>
        <dbReference type="Rhea" id="RHEA:21672"/>
        <dbReference type="Rhea" id="RHEA-COMP:12125"/>
        <dbReference type="Rhea" id="RHEA-COMP:12126"/>
        <dbReference type="ChEBI" id="CHEBI:57856"/>
        <dbReference type="ChEBI" id="CHEBI:59789"/>
        <dbReference type="ChEBI" id="CHEBI:90510"/>
        <dbReference type="ChEBI" id="CHEBI:90511"/>
        <dbReference type="EC" id="2.1.1.100"/>
    </reaction>
</comment>
<dbReference type="GO" id="GO:0005789">
    <property type="term" value="C:endoplasmic reticulum membrane"/>
    <property type="evidence" value="ECO:0007669"/>
    <property type="project" value="UniProtKB-SubCell"/>
</dbReference>
<keyword evidence="5 13" id="KW-0489">Methyltransferase</keyword>
<dbReference type="PANTHER" id="PTHR12714">
    <property type="entry name" value="PROTEIN-S ISOPRENYLCYSTEINE O-METHYLTRANSFERASE"/>
    <property type="match status" value="1"/>
</dbReference>
<evidence type="ECO:0000256" key="5">
    <source>
        <dbReference type="ARBA" id="ARBA00022603"/>
    </source>
</evidence>
<evidence type="ECO:0000256" key="12">
    <source>
        <dbReference type="ARBA" id="ARBA00023656"/>
    </source>
</evidence>
<dbReference type="Gene3D" id="1.20.120.1630">
    <property type="match status" value="1"/>
</dbReference>
<keyword evidence="10 13" id="KW-0472">Membrane</keyword>
<comment type="function">
    <text evidence="11">Catalyzes the post-translational methylation of isoprenylated C-terminal cysteine residues.</text>
</comment>
<comment type="similarity">
    <text evidence="3 13">Belongs to the class VI-like SAM-binding methyltransferase superfamily. Isoprenylcysteine carboxyl methyltransferase family.</text>
</comment>
<evidence type="ECO:0000256" key="10">
    <source>
        <dbReference type="ARBA" id="ARBA00023136"/>
    </source>
</evidence>
<dbReference type="AlphaFoldDB" id="A0A1X7VLS3"/>
<keyword evidence="6" id="KW-0808">Transferase</keyword>
<dbReference type="InterPro" id="IPR007269">
    <property type="entry name" value="ICMT_MeTrfase"/>
</dbReference>
<evidence type="ECO:0000256" key="13">
    <source>
        <dbReference type="RuleBase" id="RU362022"/>
    </source>
</evidence>
<proteinExistence type="inferred from homology"/>
<feature type="transmembrane region" description="Helical" evidence="13">
    <location>
        <begin position="61"/>
        <end position="81"/>
    </location>
</feature>
<dbReference type="PANTHER" id="PTHR12714:SF9">
    <property type="entry name" value="PROTEIN-S-ISOPRENYLCYSTEINE O-METHYLTRANSFERASE"/>
    <property type="match status" value="1"/>
</dbReference>
<dbReference type="Pfam" id="PF04140">
    <property type="entry name" value="ICMT"/>
    <property type="match status" value="1"/>
</dbReference>
<dbReference type="FunCoup" id="A0A1X7VLS3">
    <property type="interactions" value="335"/>
</dbReference>
<comment type="subcellular location">
    <subcellularLocation>
        <location evidence="13">Endoplasmic reticulum membrane</location>
        <topology evidence="13">Multi-pass membrane protein</topology>
    </subcellularLocation>
    <subcellularLocation>
        <location evidence="2">Membrane</location>
        <topology evidence="2">Multi-pass membrane protein</topology>
    </subcellularLocation>
</comment>
<evidence type="ECO:0000313" key="14">
    <source>
        <dbReference type="EnsemblMetazoa" id="Aqu2.1.40373_001"/>
    </source>
</evidence>
<dbReference type="OMA" id="GMVPQVW"/>
<reference evidence="14" key="2">
    <citation type="submission" date="2017-05" db="UniProtKB">
        <authorList>
            <consortium name="EnsemblMetazoa"/>
        </authorList>
    </citation>
    <scope>IDENTIFICATION</scope>
</reference>
<dbReference type="STRING" id="400682.A0A1X7VLS3"/>
<reference evidence="15" key="1">
    <citation type="journal article" date="2010" name="Nature">
        <title>The Amphimedon queenslandica genome and the evolution of animal complexity.</title>
        <authorList>
            <person name="Srivastava M."/>
            <person name="Simakov O."/>
            <person name="Chapman J."/>
            <person name="Fahey B."/>
            <person name="Gauthier M.E."/>
            <person name="Mitros T."/>
            <person name="Richards G.S."/>
            <person name="Conaco C."/>
            <person name="Dacre M."/>
            <person name="Hellsten U."/>
            <person name="Larroux C."/>
            <person name="Putnam N.H."/>
            <person name="Stanke M."/>
            <person name="Adamska M."/>
            <person name="Darling A."/>
            <person name="Degnan S.M."/>
            <person name="Oakley T.H."/>
            <person name="Plachetzki D.C."/>
            <person name="Zhai Y."/>
            <person name="Adamski M."/>
            <person name="Calcino A."/>
            <person name="Cummins S.F."/>
            <person name="Goodstein D.M."/>
            <person name="Harris C."/>
            <person name="Jackson D.J."/>
            <person name="Leys S.P."/>
            <person name="Shu S."/>
            <person name="Woodcroft B.J."/>
            <person name="Vervoort M."/>
            <person name="Kosik K.S."/>
            <person name="Manning G."/>
            <person name="Degnan B.M."/>
            <person name="Rokhsar D.S."/>
        </authorList>
    </citation>
    <scope>NUCLEOTIDE SEQUENCE [LARGE SCALE GENOMIC DNA]</scope>
</reference>
<evidence type="ECO:0000256" key="1">
    <source>
        <dbReference type="ARBA" id="ARBA00001450"/>
    </source>
</evidence>
<dbReference type="PROSITE" id="PS51564">
    <property type="entry name" value="SAM_ICMT"/>
    <property type="match status" value="1"/>
</dbReference>
<dbReference type="OrthoDB" id="422086at2759"/>
<accession>A0A1X7VLS3</accession>
<keyword evidence="7 13" id="KW-0949">S-adenosyl-L-methionine</keyword>
<dbReference type="GO" id="GO:0004671">
    <property type="term" value="F:protein C-terminal S-isoprenylcysteine carboxyl O-methyltransferase activity"/>
    <property type="evidence" value="ECO:0007669"/>
    <property type="project" value="UniProtKB-EC"/>
</dbReference>
<name>A0A1X7VLS3_AMPQE</name>
<dbReference type="Proteomes" id="UP000007879">
    <property type="component" value="Unassembled WGS sequence"/>
</dbReference>
<evidence type="ECO:0000256" key="11">
    <source>
        <dbReference type="ARBA" id="ARBA00023572"/>
    </source>
</evidence>
<evidence type="ECO:0000256" key="7">
    <source>
        <dbReference type="ARBA" id="ARBA00022691"/>
    </source>
</evidence>
<keyword evidence="9 13" id="KW-1133">Transmembrane helix</keyword>
<feature type="transmembrane region" description="Helical" evidence="13">
    <location>
        <begin position="36"/>
        <end position="54"/>
    </location>
</feature>
<dbReference type="EnsemblMetazoa" id="XM_003383952.3">
    <property type="protein sequence ID" value="XP_003384000.1"/>
    <property type="gene ID" value="LOC100636862"/>
</dbReference>
<feature type="transmembrane region" description="Helical" evidence="13">
    <location>
        <begin position="213"/>
        <end position="241"/>
    </location>
</feature>
<dbReference type="EC" id="2.1.1.100" evidence="4 13"/>
<evidence type="ECO:0000256" key="2">
    <source>
        <dbReference type="ARBA" id="ARBA00004141"/>
    </source>
</evidence>
<gene>
    <name evidence="14" type="primary">100636862</name>
</gene>
<dbReference type="InterPro" id="IPR025770">
    <property type="entry name" value="PPMT_MeTrfase"/>
</dbReference>
<dbReference type="eggNOG" id="KOG2628">
    <property type="taxonomic scope" value="Eukaryota"/>
</dbReference>
<keyword evidence="15" id="KW-1185">Reference proteome</keyword>